<organism evidence="4 5">
    <name type="scientific">Hyalangium minutum</name>
    <dbReference type="NCBI Taxonomy" id="394096"/>
    <lineage>
        <taxon>Bacteria</taxon>
        <taxon>Pseudomonadati</taxon>
        <taxon>Myxococcota</taxon>
        <taxon>Myxococcia</taxon>
        <taxon>Myxococcales</taxon>
        <taxon>Cystobacterineae</taxon>
        <taxon>Archangiaceae</taxon>
        <taxon>Hyalangium</taxon>
    </lineage>
</organism>
<gene>
    <name evidence="4" type="ORF">DB31_6637</name>
</gene>
<dbReference type="Pfam" id="PF00296">
    <property type="entry name" value="Bac_luciferase"/>
    <property type="match status" value="1"/>
</dbReference>
<dbReference type="PANTHER" id="PTHR30137">
    <property type="entry name" value="LUCIFERASE-LIKE MONOOXYGENASE"/>
    <property type="match status" value="1"/>
</dbReference>
<reference evidence="4 5" key="1">
    <citation type="submission" date="2014-04" db="EMBL/GenBank/DDBJ databases">
        <title>Genome assembly of Hyalangium minutum DSM 14724.</title>
        <authorList>
            <person name="Sharma G."/>
            <person name="Subramanian S."/>
        </authorList>
    </citation>
    <scope>NUCLEOTIDE SEQUENCE [LARGE SCALE GENOMIC DNA]</scope>
    <source>
        <strain evidence="4 5">DSM 14724</strain>
    </source>
</reference>
<dbReference type="SUPFAM" id="SSF51679">
    <property type="entry name" value="Bacterial luciferase-like"/>
    <property type="match status" value="1"/>
</dbReference>
<feature type="domain" description="Luciferase-like" evidence="3">
    <location>
        <begin position="22"/>
        <end position="357"/>
    </location>
</feature>
<comment type="caution">
    <text evidence="4">The sequence shown here is derived from an EMBL/GenBank/DDBJ whole genome shotgun (WGS) entry which is preliminary data.</text>
</comment>
<sequence>MFCEMIKPKEFFGEGQEHTLFLETLAQAQLADELGYGCWWQVEHHAAPQFSYSSAPELMLTAIARSTRQMRVGHSAVLAPVRINHPLRIAERAAFLDHLSEGRLELGLARASVPEWRVFGIEPDDARRQLQQAFEMIPKMWTQERFSWSSPDFTIKDATVVPKPVQKPHPRLWQAAVTPSGFAQAGRNGVGVLLTTIATPIEAVVEMLGVYRGEIQRCQPVGETVNDQVALFTFVHCAETEREAIEHGAAAAAAWYINMVFTFFEAREVMTRTIDEMAAAVSRDPDSPLAAYARLAAQKAALPKSPLTSMLDRMMAGEPVSNEEVYETLTADAAVIIGDVASCRKKMQRYQDVGIDRLMCFQQLGHLPHEHIMKSIRLVGEHLIPVFDPK</sequence>
<keyword evidence="2 4" id="KW-0503">Monooxygenase</keyword>
<protein>
    <submittedName>
        <fullName evidence="4">Alkanal monooxygenase alpha chain</fullName>
    </submittedName>
</protein>
<dbReference type="GO" id="GO:0004497">
    <property type="term" value="F:monooxygenase activity"/>
    <property type="evidence" value="ECO:0007669"/>
    <property type="project" value="UniProtKB-KW"/>
</dbReference>
<dbReference type="STRING" id="394096.DB31_6637"/>
<dbReference type="GO" id="GO:0016705">
    <property type="term" value="F:oxidoreductase activity, acting on paired donors, with incorporation or reduction of molecular oxygen"/>
    <property type="evidence" value="ECO:0007669"/>
    <property type="project" value="InterPro"/>
</dbReference>
<dbReference type="AlphaFoldDB" id="A0A085WPP9"/>
<dbReference type="Proteomes" id="UP000028725">
    <property type="component" value="Unassembled WGS sequence"/>
</dbReference>
<dbReference type="InterPro" id="IPR011251">
    <property type="entry name" value="Luciferase-like_dom"/>
</dbReference>
<dbReference type="EMBL" id="JMCB01000004">
    <property type="protein sequence ID" value="KFE69662.1"/>
    <property type="molecule type" value="Genomic_DNA"/>
</dbReference>
<keyword evidence="1" id="KW-0560">Oxidoreductase</keyword>
<evidence type="ECO:0000259" key="3">
    <source>
        <dbReference type="Pfam" id="PF00296"/>
    </source>
</evidence>
<proteinExistence type="predicted"/>
<name>A0A085WPP9_9BACT</name>
<accession>A0A085WPP9</accession>
<dbReference type="InterPro" id="IPR050766">
    <property type="entry name" value="Bact_Lucif_Oxidored"/>
</dbReference>
<dbReference type="InterPro" id="IPR036661">
    <property type="entry name" value="Luciferase-like_sf"/>
</dbReference>
<evidence type="ECO:0000256" key="2">
    <source>
        <dbReference type="ARBA" id="ARBA00023033"/>
    </source>
</evidence>
<evidence type="ECO:0000256" key="1">
    <source>
        <dbReference type="ARBA" id="ARBA00023002"/>
    </source>
</evidence>
<dbReference type="GO" id="GO:0005829">
    <property type="term" value="C:cytosol"/>
    <property type="evidence" value="ECO:0007669"/>
    <property type="project" value="TreeGrafter"/>
</dbReference>
<dbReference type="Gene3D" id="3.20.20.30">
    <property type="entry name" value="Luciferase-like domain"/>
    <property type="match status" value="1"/>
</dbReference>
<dbReference type="PATRIC" id="fig|394096.3.peg.2735"/>
<evidence type="ECO:0000313" key="5">
    <source>
        <dbReference type="Proteomes" id="UP000028725"/>
    </source>
</evidence>
<keyword evidence="5" id="KW-1185">Reference proteome</keyword>
<dbReference type="PANTHER" id="PTHR30137:SF8">
    <property type="entry name" value="BLR5498 PROTEIN"/>
    <property type="match status" value="1"/>
</dbReference>
<evidence type="ECO:0000313" key="4">
    <source>
        <dbReference type="EMBL" id="KFE69662.1"/>
    </source>
</evidence>